<evidence type="ECO:0000256" key="2">
    <source>
        <dbReference type="SAM" id="Phobius"/>
    </source>
</evidence>
<keyword evidence="3" id="KW-0732">Signal</keyword>
<dbReference type="EMBL" id="JBANRG010000100">
    <property type="protein sequence ID" value="KAK7435962.1"/>
    <property type="molecule type" value="Genomic_DNA"/>
</dbReference>
<keyword evidence="5" id="KW-1185">Reference proteome</keyword>
<keyword evidence="2" id="KW-0472">Membrane</keyword>
<gene>
    <name evidence="4" type="ORF">VKT23_019369</name>
</gene>
<evidence type="ECO:0000256" key="3">
    <source>
        <dbReference type="SAM" id="SignalP"/>
    </source>
</evidence>
<feature type="transmembrane region" description="Helical" evidence="2">
    <location>
        <begin position="6"/>
        <end position="25"/>
    </location>
</feature>
<feature type="chain" id="PRO_5045948118" evidence="3">
    <location>
        <begin position="21"/>
        <end position="127"/>
    </location>
</feature>
<comment type="caution">
    <text evidence="4">The sequence shown here is derived from an EMBL/GenBank/DDBJ whole genome shotgun (WGS) entry which is preliminary data.</text>
</comment>
<protein>
    <submittedName>
        <fullName evidence="4">Uncharacterized protein</fullName>
    </submittedName>
</protein>
<dbReference type="Proteomes" id="UP001498398">
    <property type="component" value="Unassembled WGS sequence"/>
</dbReference>
<keyword evidence="1" id="KW-0175">Coiled coil</keyword>
<keyword evidence="2" id="KW-0812">Transmembrane</keyword>
<evidence type="ECO:0000256" key="1">
    <source>
        <dbReference type="SAM" id="Coils"/>
    </source>
</evidence>
<keyword evidence="2" id="KW-1133">Transmembrane helix</keyword>
<name>A0ABR1IPT8_9AGAR</name>
<feature type="signal peptide" evidence="3">
    <location>
        <begin position="1"/>
        <end position="20"/>
    </location>
</feature>
<sequence>MHHPCSRSRILWFLFGAGSSTLFMWHREARHAHNSRYWGHCFRAPIHVPNHLAGGRDTMWPRMNPATPAPGSLEEQWERDTEKWLDTMADLSEATLESISNAIDILKARLAEHRAQREKRKEQDEKR</sequence>
<evidence type="ECO:0000313" key="5">
    <source>
        <dbReference type="Proteomes" id="UP001498398"/>
    </source>
</evidence>
<reference evidence="4 5" key="1">
    <citation type="submission" date="2024-01" db="EMBL/GenBank/DDBJ databases">
        <title>A draft genome for the cacao thread blight pathogen Marasmiellus scandens.</title>
        <authorList>
            <person name="Baruah I.K."/>
            <person name="Leung J."/>
            <person name="Bukari Y."/>
            <person name="Amoako-Attah I."/>
            <person name="Meinhardt L.W."/>
            <person name="Bailey B.A."/>
            <person name="Cohen S.P."/>
        </authorList>
    </citation>
    <scope>NUCLEOTIDE SEQUENCE [LARGE SCALE GENOMIC DNA]</scope>
    <source>
        <strain evidence="4 5">GH-19</strain>
    </source>
</reference>
<evidence type="ECO:0000313" key="4">
    <source>
        <dbReference type="EMBL" id="KAK7435962.1"/>
    </source>
</evidence>
<proteinExistence type="predicted"/>
<feature type="coiled-coil region" evidence="1">
    <location>
        <begin position="96"/>
        <end position="123"/>
    </location>
</feature>
<organism evidence="4 5">
    <name type="scientific">Marasmiellus scandens</name>
    <dbReference type="NCBI Taxonomy" id="2682957"/>
    <lineage>
        <taxon>Eukaryota</taxon>
        <taxon>Fungi</taxon>
        <taxon>Dikarya</taxon>
        <taxon>Basidiomycota</taxon>
        <taxon>Agaricomycotina</taxon>
        <taxon>Agaricomycetes</taxon>
        <taxon>Agaricomycetidae</taxon>
        <taxon>Agaricales</taxon>
        <taxon>Marasmiineae</taxon>
        <taxon>Omphalotaceae</taxon>
        <taxon>Marasmiellus</taxon>
    </lineage>
</organism>
<accession>A0ABR1IPT8</accession>